<evidence type="ECO:0000256" key="5">
    <source>
        <dbReference type="ARBA" id="ARBA00022490"/>
    </source>
</evidence>
<evidence type="ECO:0000256" key="2">
    <source>
        <dbReference type="ARBA" id="ARBA00005369"/>
    </source>
</evidence>
<dbReference type="EC" id="2.1.1.77" evidence="3"/>
<dbReference type="HOGENOM" id="CLU_066224_0_0_5"/>
<dbReference type="EMBL" id="CP000463">
    <property type="protein sequence ID" value="ABJ06138.1"/>
    <property type="molecule type" value="Genomic_DNA"/>
</dbReference>
<evidence type="ECO:0000256" key="1">
    <source>
        <dbReference type="ARBA" id="ARBA00004496"/>
    </source>
</evidence>
<dbReference type="GO" id="GO:0005737">
    <property type="term" value="C:cytoplasm"/>
    <property type="evidence" value="ECO:0007669"/>
    <property type="project" value="UniProtKB-SubCell"/>
</dbReference>
<keyword evidence="7 12" id="KW-0808">Transferase</keyword>
<dbReference type="OrthoDB" id="9807766at2"/>
<evidence type="ECO:0000256" key="11">
    <source>
        <dbReference type="ARBA" id="ARBA00031350"/>
    </source>
</evidence>
<dbReference type="STRING" id="316055.RPE_2196"/>
<dbReference type="InterPro" id="IPR000682">
    <property type="entry name" value="PCMT"/>
</dbReference>
<comment type="subcellular location">
    <subcellularLocation>
        <location evidence="1">Cytoplasm</location>
    </subcellularLocation>
</comment>
<reference evidence="12" key="1">
    <citation type="submission" date="2006-09" db="EMBL/GenBank/DDBJ databases">
        <title>Complete sequence of Rhodopseudomonas palustris BisA53.</title>
        <authorList>
            <consortium name="US DOE Joint Genome Institute"/>
            <person name="Copeland A."/>
            <person name="Lucas S."/>
            <person name="Lapidus A."/>
            <person name="Barry K."/>
            <person name="Detter J.C."/>
            <person name="Glavina del Rio T."/>
            <person name="Hammon N."/>
            <person name="Israni S."/>
            <person name="Dalin E."/>
            <person name="Tice H."/>
            <person name="Pitluck S."/>
            <person name="Chain P."/>
            <person name="Malfatti S."/>
            <person name="Shin M."/>
            <person name="Vergez L."/>
            <person name="Schmutz J."/>
            <person name="Larimer F."/>
            <person name="Land M."/>
            <person name="Hauser L."/>
            <person name="Pelletier D.A."/>
            <person name="Kyrpides N."/>
            <person name="Kim E."/>
            <person name="Harwood C.S."/>
            <person name="Oda Y."/>
            <person name="Richardson P."/>
        </authorList>
    </citation>
    <scope>NUCLEOTIDE SEQUENCE [LARGE SCALE GENOMIC DNA]</scope>
    <source>
        <strain evidence="12">BisA53</strain>
    </source>
</reference>
<dbReference type="SUPFAM" id="SSF53335">
    <property type="entry name" value="S-adenosyl-L-methionine-dependent methyltransferases"/>
    <property type="match status" value="1"/>
</dbReference>
<protein>
    <recommendedName>
        <fullName evidence="4">Protein-L-isoaspartate O-methyltransferase</fullName>
        <ecNumber evidence="3">2.1.1.77</ecNumber>
    </recommendedName>
    <alternativeName>
        <fullName evidence="11">L-isoaspartyl protein carboxyl methyltransferase</fullName>
    </alternativeName>
    <alternativeName>
        <fullName evidence="9">Protein L-isoaspartyl methyltransferase</fullName>
    </alternativeName>
    <alternativeName>
        <fullName evidence="10">Protein-beta-aspartate methyltransferase</fullName>
    </alternativeName>
</protein>
<proteinExistence type="inferred from homology"/>
<comment type="similarity">
    <text evidence="2">Belongs to the methyltransferase superfamily. L-isoaspartyl/D-aspartyl protein methyltransferase family.</text>
</comment>
<evidence type="ECO:0000256" key="10">
    <source>
        <dbReference type="ARBA" id="ARBA00031323"/>
    </source>
</evidence>
<dbReference type="GO" id="GO:0004719">
    <property type="term" value="F:protein-L-isoaspartate (D-aspartate) O-methyltransferase activity"/>
    <property type="evidence" value="ECO:0007669"/>
    <property type="project" value="UniProtKB-EC"/>
</dbReference>
<dbReference type="InterPro" id="IPR029063">
    <property type="entry name" value="SAM-dependent_MTases_sf"/>
</dbReference>
<gene>
    <name evidence="12" type="ordered locus">RPE_2196</name>
</gene>
<dbReference type="KEGG" id="rpe:RPE_2196"/>
<evidence type="ECO:0000256" key="3">
    <source>
        <dbReference type="ARBA" id="ARBA00011890"/>
    </source>
</evidence>
<dbReference type="AlphaFoldDB" id="Q07PJ6"/>
<keyword evidence="6 12" id="KW-0489">Methyltransferase</keyword>
<dbReference type="CDD" id="cd02440">
    <property type="entry name" value="AdoMet_MTases"/>
    <property type="match status" value="1"/>
</dbReference>
<organism evidence="12">
    <name type="scientific">Rhodopseudomonas palustris (strain BisA53)</name>
    <dbReference type="NCBI Taxonomy" id="316055"/>
    <lineage>
        <taxon>Bacteria</taxon>
        <taxon>Pseudomonadati</taxon>
        <taxon>Pseudomonadota</taxon>
        <taxon>Alphaproteobacteria</taxon>
        <taxon>Hyphomicrobiales</taxon>
        <taxon>Nitrobacteraceae</taxon>
        <taxon>Rhodopseudomonas</taxon>
    </lineage>
</organism>
<dbReference type="Pfam" id="PF01135">
    <property type="entry name" value="PCMT"/>
    <property type="match status" value="1"/>
</dbReference>
<evidence type="ECO:0000313" key="12">
    <source>
        <dbReference type="EMBL" id="ABJ06138.1"/>
    </source>
</evidence>
<evidence type="ECO:0000256" key="7">
    <source>
        <dbReference type="ARBA" id="ARBA00022679"/>
    </source>
</evidence>
<dbReference type="eggNOG" id="COG2518">
    <property type="taxonomic scope" value="Bacteria"/>
</dbReference>
<keyword evidence="5" id="KW-0963">Cytoplasm</keyword>
<evidence type="ECO:0000256" key="9">
    <source>
        <dbReference type="ARBA" id="ARBA00030757"/>
    </source>
</evidence>
<dbReference type="PANTHER" id="PTHR11579:SF0">
    <property type="entry name" value="PROTEIN-L-ISOASPARTATE(D-ASPARTATE) O-METHYLTRANSFERASE"/>
    <property type="match status" value="1"/>
</dbReference>
<sequence>MMTNDRLQKIRTLYAELIAGHHDARLREAFAAVPREPFAGPGPWLMKGQGEKYIQTPDDDPALLYQDVRLALDAARNINIGMPSAHAMWLDAIRLDPGQQVLQVGTGSGYYTAILAHLVGPRGRVFAYEIDQDFAARARANLSDLPQVEVRATSGIADDLPKVDAIYVCAGITQPSRAWIDALRPGGRLLFPLQPPLGLGGMLLIECPLHDTAWPARFVSRAAFVGCVGQQDAAAGARLAAAFAGRWDQVRSFRIDDAPDDSCWYAGDGWWLSTTAVDVG</sequence>
<dbReference type="GO" id="GO:0032259">
    <property type="term" value="P:methylation"/>
    <property type="evidence" value="ECO:0007669"/>
    <property type="project" value="UniProtKB-KW"/>
</dbReference>
<evidence type="ECO:0000256" key="6">
    <source>
        <dbReference type="ARBA" id="ARBA00022603"/>
    </source>
</evidence>
<dbReference type="PANTHER" id="PTHR11579">
    <property type="entry name" value="PROTEIN-L-ISOASPARTATE O-METHYLTRANSFERASE"/>
    <property type="match status" value="1"/>
</dbReference>
<keyword evidence="8" id="KW-0949">S-adenosyl-L-methionine</keyword>
<name>Q07PJ6_RHOP5</name>
<dbReference type="Gene3D" id="3.40.50.150">
    <property type="entry name" value="Vaccinia Virus protein VP39"/>
    <property type="match status" value="1"/>
</dbReference>
<evidence type="ECO:0000256" key="8">
    <source>
        <dbReference type="ARBA" id="ARBA00022691"/>
    </source>
</evidence>
<evidence type="ECO:0000256" key="4">
    <source>
        <dbReference type="ARBA" id="ARBA00013346"/>
    </source>
</evidence>
<accession>Q07PJ6</accession>